<gene>
    <name evidence="1" type="ORF">HXK26_06215</name>
</gene>
<proteinExistence type="predicted"/>
<accession>A0A930W304</accession>
<evidence type="ECO:0000313" key="2">
    <source>
        <dbReference type="Proteomes" id="UP000698335"/>
    </source>
</evidence>
<reference evidence="1" key="1">
    <citation type="submission" date="2020-04" db="EMBL/GenBank/DDBJ databases">
        <title>Deep metagenomics examines the oral microbiome during advanced dental caries in children, revealing novel taxa and co-occurrences with host molecules.</title>
        <authorList>
            <person name="Baker J.L."/>
            <person name="Morton J.T."/>
            <person name="Dinis M."/>
            <person name="Alvarez R."/>
            <person name="Tran N.C."/>
            <person name="Knight R."/>
            <person name="Edlund A."/>
        </authorList>
    </citation>
    <scope>NUCLEOTIDE SEQUENCE</scope>
    <source>
        <strain evidence="1">JCVI_38_bin.5</strain>
    </source>
</reference>
<protein>
    <submittedName>
        <fullName evidence="1">Uncharacterized protein</fullName>
    </submittedName>
</protein>
<comment type="caution">
    <text evidence="1">The sequence shown here is derived from an EMBL/GenBank/DDBJ whole genome shotgun (WGS) entry which is preliminary data.</text>
</comment>
<evidence type="ECO:0000313" key="1">
    <source>
        <dbReference type="EMBL" id="MBF4808274.1"/>
    </source>
</evidence>
<name>A0A930W304_9ACTN</name>
<sequence length="113" mass="12811">MESFISLIESAIASIKRLIKRFIKGVLSFFENVVAWFKKLRLVKGRDIPFLMTPSKMKEYLDVAPVHNCGVFNAVYNEETDSITHHEFIGADKLDSETKSVLSKATEGIVVFQ</sequence>
<dbReference type="AlphaFoldDB" id="A0A930W304"/>
<dbReference type="Proteomes" id="UP000698335">
    <property type="component" value="Unassembled WGS sequence"/>
</dbReference>
<dbReference type="EMBL" id="JABZGW010000288">
    <property type="protein sequence ID" value="MBF4808274.1"/>
    <property type="molecule type" value="Genomic_DNA"/>
</dbReference>
<organism evidence="1 2">
    <name type="scientific">Lancefieldella rimae</name>
    <dbReference type="NCBI Taxonomy" id="1383"/>
    <lineage>
        <taxon>Bacteria</taxon>
        <taxon>Bacillati</taxon>
        <taxon>Actinomycetota</taxon>
        <taxon>Coriobacteriia</taxon>
        <taxon>Coriobacteriales</taxon>
        <taxon>Atopobiaceae</taxon>
        <taxon>Lancefieldella</taxon>
    </lineage>
</organism>